<feature type="domain" description="Glycosyl transferase family 1" evidence="1">
    <location>
        <begin position="193"/>
        <end position="367"/>
    </location>
</feature>
<keyword evidence="4" id="KW-1185">Reference proteome</keyword>
<dbReference type="CDD" id="cd03801">
    <property type="entry name" value="GT4_PimA-like"/>
    <property type="match status" value="1"/>
</dbReference>
<gene>
    <name evidence="3" type="ORF">KKC1_11610</name>
</gene>
<evidence type="ECO:0000259" key="1">
    <source>
        <dbReference type="Pfam" id="PF00534"/>
    </source>
</evidence>
<dbReference type="InterPro" id="IPR001296">
    <property type="entry name" value="Glyco_trans_1"/>
</dbReference>
<dbReference type="GO" id="GO:0016757">
    <property type="term" value="F:glycosyltransferase activity"/>
    <property type="evidence" value="ECO:0007669"/>
    <property type="project" value="InterPro"/>
</dbReference>
<keyword evidence="3" id="KW-0808">Transferase</keyword>
<evidence type="ECO:0000259" key="2">
    <source>
        <dbReference type="Pfam" id="PF13439"/>
    </source>
</evidence>
<dbReference type="Gene3D" id="3.40.50.2000">
    <property type="entry name" value="Glycogen Phosphorylase B"/>
    <property type="match status" value="2"/>
</dbReference>
<dbReference type="Pfam" id="PF13439">
    <property type="entry name" value="Glyco_transf_4"/>
    <property type="match status" value="1"/>
</dbReference>
<dbReference type="EMBL" id="BDGJ01000042">
    <property type="protein sequence ID" value="GAW92001.1"/>
    <property type="molecule type" value="Genomic_DNA"/>
</dbReference>
<organism evidence="3 4">
    <name type="scientific">Calderihabitans maritimus</name>
    <dbReference type="NCBI Taxonomy" id="1246530"/>
    <lineage>
        <taxon>Bacteria</taxon>
        <taxon>Bacillati</taxon>
        <taxon>Bacillota</taxon>
        <taxon>Clostridia</taxon>
        <taxon>Neomoorellales</taxon>
        <taxon>Calderihabitantaceae</taxon>
        <taxon>Calderihabitans</taxon>
    </lineage>
</organism>
<evidence type="ECO:0000313" key="4">
    <source>
        <dbReference type="Proteomes" id="UP000197032"/>
    </source>
</evidence>
<dbReference type="InterPro" id="IPR028098">
    <property type="entry name" value="Glyco_trans_4-like_N"/>
</dbReference>
<sequence length="405" mass="46236">MNIAILHWAFPPTIGGVETHLAILAPELVKRGCQVHLLTGSEDNEDEESYYQGVRVVRTPLMNLNNLRSLKVSSLAGQIKKEIIEFIEEAQPELIHAHNMHYFSPVHTEILAEIRAKTDIPLILTAHNVWDDELWGKMIKMAEIWDGVIAVSYYIKKELIKAGYRAERIKVIHHGIDAEKFKPPTEEDLQKILEEYPQFKGRRIIFHPARMSLAKGCDYSVRALKIIAKEFPEVLLVMSGNQKIVDWVDCQEREVNMVMGLVEEFGLQNNVFATHFPWPTMPRIYQTAEICIYPSSFEEPFGLVMLESMATAKPIVVSRSGGMPEIVRHGENGFIVERRNPEDLAEKCIRLLKRPARARKMGEVGRQMVEKLYTKEIMTENTLEFYKSVLSGGFAVPATAQKGFY</sequence>
<reference evidence="4" key="1">
    <citation type="journal article" date="2017" name="Appl. Environ. Microbiol.">
        <title>Genomic analysis of Calderihabitans maritimus KKC1, a thermophilic hydrogenogenic carboxydotrophic bacterium isolated from marine sediment.</title>
        <authorList>
            <person name="Omae K."/>
            <person name="Yoneda Y."/>
            <person name="Fukuyama Y."/>
            <person name="Yoshida T."/>
            <person name="Sako Y."/>
        </authorList>
    </citation>
    <scope>NUCLEOTIDE SEQUENCE [LARGE SCALE GENOMIC DNA]</scope>
    <source>
        <strain evidence="4">KKC1</strain>
    </source>
</reference>
<protein>
    <submittedName>
        <fullName evidence="3">Glycosyltransferase</fullName>
    </submittedName>
</protein>
<dbReference type="PANTHER" id="PTHR12526:SF638">
    <property type="entry name" value="SPORE COAT PROTEIN SA"/>
    <property type="match status" value="1"/>
</dbReference>
<feature type="domain" description="Glycosyltransferase subfamily 4-like N-terminal" evidence="2">
    <location>
        <begin position="14"/>
        <end position="179"/>
    </location>
</feature>
<comment type="caution">
    <text evidence="3">The sequence shown here is derived from an EMBL/GenBank/DDBJ whole genome shotgun (WGS) entry which is preliminary data.</text>
</comment>
<dbReference type="Proteomes" id="UP000197032">
    <property type="component" value="Unassembled WGS sequence"/>
</dbReference>
<proteinExistence type="predicted"/>
<dbReference type="RefSeq" id="WP_088553435.1">
    <property type="nucleotide sequence ID" value="NZ_BDGJ01000042.1"/>
</dbReference>
<dbReference type="OrthoDB" id="9795068at2"/>
<dbReference type="Pfam" id="PF00534">
    <property type="entry name" value="Glycos_transf_1"/>
    <property type="match status" value="1"/>
</dbReference>
<dbReference type="SUPFAM" id="SSF53756">
    <property type="entry name" value="UDP-Glycosyltransferase/glycogen phosphorylase"/>
    <property type="match status" value="1"/>
</dbReference>
<dbReference type="PANTHER" id="PTHR12526">
    <property type="entry name" value="GLYCOSYLTRANSFERASE"/>
    <property type="match status" value="1"/>
</dbReference>
<accession>A0A1Z5HRQ0</accession>
<dbReference type="AlphaFoldDB" id="A0A1Z5HRQ0"/>
<evidence type="ECO:0000313" key="3">
    <source>
        <dbReference type="EMBL" id="GAW92001.1"/>
    </source>
</evidence>
<name>A0A1Z5HRQ0_9FIRM</name>